<dbReference type="RefSeq" id="WP_183198447.1">
    <property type="nucleotide sequence ID" value="NZ_JACIEK010000001.1"/>
</dbReference>
<evidence type="ECO:0000313" key="2">
    <source>
        <dbReference type="Proteomes" id="UP000542776"/>
    </source>
</evidence>
<organism evidence="1 2">
    <name type="scientific">Aureimonas pseudogalii</name>
    <dbReference type="NCBI Taxonomy" id="1744844"/>
    <lineage>
        <taxon>Bacteria</taxon>
        <taxon>Pseudomonadati</taxon>
        <taxon>Pseudomonadota</taxon>
        <taxon>Alphaproteobacteria</taxon>
        <taxon>Hyphomicrobiales</taxon>
        <taxon>Aurantimonadaceae</taxon>
        <taxon>Aureimonas</taxon>
    </lineage>
</organism>
<protein>
    <submittedName>
        <fullName evidence="1">Uncharacterized protein</fullName>
    </submittedName>
</protein>
<dbReference type="Proteomes" id="UP000542776">
    <property type="component" value="Unassembled WGS sequence"/>
</dbReference>
<evidence type="ECO:0000313" key="1">
    <source>
        <dbReference type="EMBL" id="MBB3997183.1"/>
    </source>
</evidence>
<proteinExistence type="predicted"/>
<reference evidence="1 2" key="1">
    <citation type="submission" date="2020-08" db="EMBL/GenBank/DDBJ databases">
        <title>Genomic Encyclopedia of Type Strains, Phase IV (KMG-IV): sequencing the most valuable type-strain genomes for metagenomic binning, comparative biology and taxonomic classification.</title>
        <authorList>
            <person name="Goeker M."/>
        </authorList>
    </citation>
    <scope>NUCLEOTIDE SEQUENCE [LARGE SCALE GENOMIC DNA]</scope>
    <source>
        <strain evidence="1 2">DSM 102238</strain>
    </source>
</reference>
<dbReference type="AlphaFoldDB" id="A0A7W6EFA0"/>
<sequence length="71" mass="7755">MDANKVRFWAYEALSGFETLGPRDAAEGAILNLLDILLHVADDPASIALVERIDLRSATNSLSVTEADRVR</sequence>
<dbReference type="EMBL" id="JACIEK010000001">
    <property type="protein sequence ID" value="MBB3997183.1"/>
    <property type="molecule type" value="Genomic_DNA"/>
</dbReference>
<gene>
    <name evidence="1" type="ORF">GGR04_001004</name>
</gene>
<keyword evidence="2" id="KW-1185">Reference proteome</keyword>
<accession>A0A7W6EFA0</accession>
<comment type="caution">
    <text evidence="1">The sequence shown here is derived from an EMBL/GenBank/DDBJ whole genome shotgun (WGS) entry which is preliminary data.</text>
</comment>
<name>A0A7W6EFA0_9HYPH</name>